<protein>
    <submittedName>
        <fullName evidence="1">Saccharopine dehydrogenase</fullName>
    </submittedName>
</protein>
<reference evidence="2" key="1">
    <citation type="submission" date="2015-07" db="EMBL/GenBank/DDBJ databases">
        <title>Near-Complete Genome Sequence of the Cellulolytic Bacterium Bacteroides (Pseudobacteroides) cellulosolvens ATCC 35603.</title>
        <authorList>
            <person name="Dassa B."/>
            <person name="Utturkar S.M."/>
            <person name="Klingeman D.M."/>
            <person name="Hurt R.A."/>
            <person name="Keller M."/>
            <person name="Xu J."/>
            <person name="Reddy Y.H.K."/>
            <person name="Borovok I."/>
            <person name="Grinberg I.R."/>
            <person name="Lamed R."/>
            <person name="Zhivin O."/>
            <person name="Bayer E.A."/>
            <person name="Brown S.D."/>
        </authorList>
    </citation>
    <scope>NUCLEOTIDE SEQUENCE [LARGE SCALE GENOMIC DNA]</scope>
    <source>
        <strain evidence="2">DSM 2933</strain>
    </source>
</reference>
<dbReference type="STRING" id="398512.Bccel_5557"/>
<dbReference type="EMBL" id="LGTC01000001">
    <property type="protein sequence ID" value="KNY30280.1"/>
    <property type="molecule type" value="Genomic_DNA"/>
</dbReference>
<dbReference type="RefSeq" id="WP_036944989.1">
    <property type="nucleotide sequence ID" value="NZ_JQKC01000040.1"/>
</dbReference>
<keyword evidence="2" id="KW-1185">Reference proteome</keyword>
<dbReference type="AlphaFoldDB" id="A0A0L6JXI9"/>
<dbReference type="Proteomes" id="UP000036923">
    <property type="component" value="Unassembled WGS sequence"/>
</dbReference>
<name>A0A0L6JXI9_9FIRM</name>
<sequence>MNPKTVISILGSSGGVAKALLSIFNKVIQDQSDPIQPIMKNSKIHLIDLKQKDELYYRQYFPVLMGQASLHQFDANKTSVLKKHLKQTKTTLVIDVSWADTVEVLKCCDELGILYINTALENTSVDENEDIERFTLLERYRIFEENKGGFVNTSAIIGSGMNPGVVQWMALEIMKKLPDMKPKACYIVERDNSFFVDKTLADKDTIYTTWSPECFLDEAILNFPMFIKQHTPLLMYKEVYELEFKVTLGPNQFYGCLMPHEEVLTLGKLYDMEIGFIYRVNDHTTELIRNNIENTDIFWTSPNKVLDPAEAFLEGEDLVGVLVVYEDQEAYMYNVLSNQDIYSQFGVNATYFQVACGIYAGVASLLLDSIPKGAFYVDEMLLNTNSNYGQYLLYYMKDFIAGTNTGTDGLLLDRMKAMD</sequence>
<proteinExistence type="predicted"/>
<comment type="caution">
    <text evidence="1">The sequence shown here is derived from an EMBL/GenBank/DDBJ whole genome shotgun (WGS) entry which is preliminary data.</text>
</comment>
<dbReference type="eggNOG" id="COG1748">
    <property type="taxonomic scope" value="Bacteria"/>
</dbReference>
<dbReference type="Gene3D" id="3.30.360.30">
    <property type="entry name" value="homospermidine synthase like"/>
    <property type="match status" value="1"/>
</dbReference>
<dbReference type="PATRIC" id="fig|398512.5.peg.5833"/>
<evidence type="ECO:0000313" key="2">
    <source>
        <dbReference type="Proteomes" id="UP000036923"/>
    </source>
</evidence>
<organism evidence="1 2">
    <name type="scientific">Pseudobacteroides cellulosolvens ATCC 35603 = DSM 2933</name>
    <dbReference type="NCBI Taxonomy" id="398512"/>
    <lineage>
        <taxon>Bacteria</taxon>
        <taxon>Bacillati</taxon>
        <taxon>Bacillota</taxon>
        <taxon>Clostridia</taxon>
        <taxon>Eubacteriales</taxon>
        <taxon>Oscillospiraceae</taxon>
        <taxon>Pseudobacteroides</taxon>
    </lineage>
</organism>
<accession>A0A0L6JXI9</accession>
<gene>
    <name evidence="1" type="ORF">Bccel_5557</name>
</gene>
<dbReference type="InterPro" id="IPR023181">
    <property type="entry name" value="Homospermid_syn-like_C"/>
</dbReference>
<dbReference type="Gene3D" id="3.40.50.720">
    <property type="entry name" value="NAD(P)-binding Rossmann-like Domain"/>
    <property type="match status" value="1"/>
</dbReference>
<evidence type="ECO:0000313" key="1">
    <source>
        <dbReference type="EMBL" id="KNY30280.1"/>
    </source>
</evidence>